<keyword evidence="5" id="KW-1185">Reference proteome</keyword>
<evidence type="ECO:0000313" key="4">
    <source>
        <dbReference type="EMBL" id="ALJ05820.1"/>
    </source>
</evidence>
<dbReference type="Pfam" id="PF20009">
    <property type="entry name" value="GEVED"/>
    <property type="match status" value="2"/>
</dbReference>
<name>A0A0P0DCF9_9FLAO</name>
<dbReference type="NCBIfam" id="TIGR04183">
    <property type="entry name" value="Por_Secre_tail"/>
    <property type="match status" value="1"/>
</dbReference>
<dbReference type="EMBL" id="CP012898">
    <property type="protein sequence ID" value="ALJ05820.1"/>
    <property type="molecule type" value="Genomic_DNA"/>
</dbReference>
<keyword evidence="2" id="KW-1015">Disulfide bond</keyword>
<organism evidence="4 5">
    <name type="scientific">Pseudalgibacter alginicilyticus</name>
    <dbReference type="NCBI Taxonomy" id="1736674"/>
    <lineage>
        <taxon>Bacteria</taxon>
        <taxon>Pseudomonadati</taxon>
        <taxon>Bacteroidota</taxon>
        <taxon>Flavobacteriia</taxon>
        <taxon>Flavobacteriales</taxon>
        <taxon>Flavobacteriaceae</taxon>
        <taxon>Pseudalgibacter</taxon>
    </lineage>
</organism>
<dbReference type="Gene3D" id="2.60.120.200">
    <property type="match status" value="1"/>
</dbReference>
<dbReference type="PATRIC" id="fig|1736674.3.peg.2476"/>
<dbReference type="Proteomes" id="UP000057981">
    <property type="component" value="Chromosome"/>
</dbReference>
<proteinExistence type="predicted"/>
<evidence type="ECO:0000256" key="1">
    <source>
        <dbReference type="ARBA" id="ARBA00022729"/>
    </source>
</evidence>
<keyword evidence="1" id="KW-0732">Signal</keyword>
<dbReference type="InterPro" id="IPR026444">
    <property type="entry name" value="Secre_tail"/>
</dbReference>
<dbReference type="InterPro" id="IPR028974">
    <property type="entry name" value="TSP_type-3_rpt"/>
</dbReference>
<dbReference type="InterPro" id="IPR006558">
    <property type="entry name" value="LamG-like"/>
</dbReference>
<dbReference type="Pfam" id="PF13385">
    <property type="entry name" value="Laminin_G_3"/>
    <property type="match status" value="1"/>
</dbReference>
<feature type="domain" description="LamG-like jellyroll fold" evidence="3">
    <location>
        <begin position="744"/>
        <end position="883"/>
    </location>
</feature>
<dbReference type="PANTHER" id="PTHR47635">
    <property type="entry name" value="CUB DOMAIN-CONTAINING PROTEIN"/>
    <property type="match status" value="1"/>
</dbReference>
<accession>A0A0P0DCF9</accession>
<dbReference type="RefSeq" id="WP_054728499.1">
    <property type="nucleotide sequence ID" value="NZ_CP012898.1"/>
</dbReference>
<dbReference type="InterPro" id="IPR045474">
    <property type="entry name" value="GEVED"/>
</dbReference>
<dbReference type="OrthoDB" id="2582440at2"/>
<dbReference type="Gene3D" id="4.10.1080.10">
    <property type="entry name" value="TSP type-3 repeat"/>
    <property type="match status" value="2"/>
</dbReference>
<gene>
    <name evidence="4" type="ORF">APS56_12080</name>
</gene>
<dbReference type="GO" id="GO:0005509">
    <property type="term" value="F:calcium ion binding"/>
    <property type="evidence" value="ECO:0007669"/>
    <property type="project" value="InterPro"/>
</dbReference>
<dbReference type="InterPro" id="IPR013320">
    <property type="entry name" value="ConA-like_dom_sf"/>
</dbReference>
<protein>
    <recommendedName>
        <fullName evidence="3">LamG-like jellyroll fold domain-containing protein</fullName>
    </recommendedName>
</protein>
<dbReference type="SUPFAM" id="SSF49899">
    <property type="entry name" value="Concanavalin A-like lectins/glucanases"/>
    <property type="match status" value="1"/>
</dbReference>
<dbReference type="STRING" id="1736674.APS56_12080"/>
<dbReference type="SMART" id="SM00560">
    <property type="entry name" value="LamGL"/>
    <property type="match status" value="1"/>
</dbReference>
<reference evidence="4 5" key="1">
    <citation type="submission" date="2015-10" db="EMBL/GenBank/DDBJ databases">
        <authorList>
            <person name="Gilbert D.G."/>
        </authorList>
    </citation>
    <scope>NUCLEOTIDE SEQUENCE [LARGE SCALE GENOMIC DNA]</scope>
    <source>
        <strain evidence="5">HZ-22</strain>
    </source>
</reference>
<dbReference type="PANTHER" id="PTHR47635:SF2">
    <property type="entry name" value="LAMG-LIKE JELLYROLL FOLD DOMAIN-CONTAINING PROTEIN"/>
    <property type="match status" value="1"/>
</dbReference>
<evidence type="ECO:0000259" key="3">
    <source>
        <dbReference type="SMART" id="SM00560"/>
    </source>
</evidence>
<dbReference type="GO" id="GO:0005975">
    <property type="term" value="P:carbohydrate metabolic process"/>
    <property type="evidence" value="ECO:0007669"/>
    <property type="project" value="UniProtKB-ARBA"/>
</dbReference>
<evidence type="ECO:0000313" key="5">
    <source>
        <dbReference type="Proteomes" id="UP000057981"/>
    </source>
</evidence>
<sequence>MKINYTNLSYSVVLLLMFEFLTVGKLHAQYCTPANIGSYDNYYISHVDVGSINNSTSGSTGGYTYYSSIAATEIMVGETVTGTVTVTLDGWNRSKHNLIVWMNFNNSDDDFEDNGEQFIFTFQDKSNSSGIKTIDVPISIDVPNNAMIGNSMMRIGFREKQSSNFTSCDYKYKAGEVEDYNIKFVSDSDSDSSIVIVDPEYIEPNNIGDWSNYFISNVKIGSIDNNSSGNTGDYTYYSSIEATDVNIGETLEGTVEVTLNGWNTSRNTVVVWMNFNEETDDDFEDIGEQFLFTFRDRDYVSGNKVIEVPITINIPDDLVEGNSVIRIGILEGTDTNFTSENYNYKAGEVEDYKISFKSSTSITPEIDTDGDGIPDLLDIDDDNDGILDDVECGIVYCAENIVNGSFEDTDIALGNHLTTHEDNVPGWKTTATDHKIELWSEGFYDVSSADGDNFAELNANQSAALYQELCISGGSKVQWSVKHRGRTGVDVAQVQIGSDLSSVSTVAVMSDGNTTWGSYSGIYDVPIGQNTTFFIFKAISTASGSTTVGNFIDDVVITVLTEPTCADTDGDGIEDKVDLDSDNDGIPDNIEAQLTLGYVLPSGVVNTSGSYVGLWDNYGTGLVPVDTDGDGTPDYLDTDSDNDGITDIMENGMADTFFVVDADTDGLYDVFETNGVSDAVWDVNEDIEDPTDITILPDTDSDLATGGDLDYRDLFDVNPPLIAAIDFDGIDDYLSRDSFINGLGNITIMAWVKSDTGNSTDMVIAGEDTGCKLWLKNGNKPMFTINIAGGTETSIGYNSSAINLNEWHHIAATYSSLDGDIILYVDGEQVDSSNIGVGRVIENTVFSNGNFEIGRLSSQVSNKLYFKGDIDEVRVFDVALTESQLQRSVYQEIENSSGYVKGTVVPKNICDTSTGHTIPWSNLIAYYPMTDIKTGKASDYSNNGKELYVNNITTIQEQTAPMPYITSSNGAWTAESTWLHGNVWDITNINTNKEWSILSIKNDVTANHYVSSTGLIIDSGKTLTVGADGLDYQLKNTWYFELNGTLDLKADSQLIQTIESDLVTSDTGKILRRQEGTSNKYRYNYWGSPVGTLGATTLTDNNASTNNTNNTPFKLNMLKDEMGTNFSFTSAYDKIGMLSTYWIYTFKNGVTYWDWEFLKPTASLDVGVGYTQKGTGNAGLEQQYIFEGKPNNGTIHINVIDTGGEGSVASKTKTEYLLGNPYPSALDIHKFIDDNEGVIGGSLQLWQQWAGNSHNLGEYQGGYAQVTKTGSVRAFQFVGIDGANNGSQDGTLTPSRYLPVGQGFIVEIVANGTVEFNNGQRVFIKESDADGGYDNGSTFFKTNNVKEKVSESTEDNQESQMQKIRLEFNSVSGPETRRELLLGFSEATTDAFDYGYEAEHTETNNNDCNLDLDGKNMIIQAYSPITDDKVIPLNFKSSGDNTFEIKISEMIYVEENQVVYLRDNLTGEYFELTSMNAYRFSSEAGIFNKRFEIVFQSESETLSAEASKYTENFIYFQNSSNTLFGKKLNVSVTKLAIISMTGQTVMELHNVSPQTLSNGINISNVATGAYVACLRTEDNQVITKKLIVN</sequence>
<dbReference type="GO" id="GO:0004553">
    <property type="term" value="F:hydrolase activity, hydrolyzing O-glycosyl compounds"/>
    <property type="evidence" value="ECO:0007669"/>
    <property type="project" value="UniProtKB-ARBA"/>
</dbReference>
<evidence type="ECO:0000256" key="2">
    <source>
        <dbReference type="ARBA" id="ARBA00023157"/>
    </source>
</evidence>
<dbReference type="Pfam" id="PF18962">
    <property type="entry name" value="Por_Secre_tail"/>
    <property type="match status" value="1"/>
</dbReference>
<dbReference type="SUPFAM" id="SSF103647">
    <property type="entry name" value="TSP type-3 repeat"/>
    <property type="match status" value="3"/>
</dbReference>
<dbReference type="KEGG" id="ahz:APS56_12080"/>